<dbReference type="STRING" id="361077.A0A151ZB00"/>
<evidence type="ECO:0000313" key="11">
    <source>
        <dbReference type="EMBL" id="KYQ91123.1"/>
    </source>
</evidence>
<comment type="subcellular location">
    <subcellularLocation>
        <location evidence="1 9">Nucleus</location>
    </subcellularLocation>
</comment>
<reference evidence="11 12" key="1">
    <citation type="submission" date="2015-12" db="EMBL/GenBank/DDBJ databases">
        <title>Dictyostelia acquired genes for synthesis and detection of signals that induce cell-type specialization by lateral gene transfer from prokaryotes.</title>
        <authorList>
            <person name="Gloeckner G."/>
            <person name="Schaap P."/>
        </authorList>
    </citation>
    <scope>NUCLEOTIDE SEQUENCE [LARGE SCALE GENOMIC DNA]</scope>
    <source>
        <strain evidence="11 12">TK</strain>
    </source>
</reference>
<comment type="function">
    <text evidence="9">Plays role in pre-mRNA splicing as component of the U4/U6-U5 tri-snRNP complex that is involved in spliceosome assembly, and as component of the precatalytic spliceosome (spliceosome B complex). The heptameric LSM2-8 complex binds specifically to the 3'-terminal U-tract of U6 snRNA.</text>
</comment>
<keyword evidence="4 9" id="KW-0747">Spliceosome</keyword>
<dbReference type="GO" id="GO:0005688">
    <property type="term" value="C:U6 snRNP"/>
    <property type="evidence" value="ECO:0007669"/>
    <property type="project" value="UniProtKB-UniRule"/>
</dbReference>
<evidence type="ECO:0000313" key="12">
    <source>
        <dbReference type="Proteomes" id="UP000076078"/>
    </source>
</evidence>
<keyword evidence="12" id="KW-1185">Reference proteome</keyword>
<dbReference type="InterPro" id="IPR047575">
    <property type="entry name" value="Sm"/>
</dbReference>
<dbReference type="EMBL" id="LODT01000035">
    <property type="protein sequence ID" value="KYQ91123.1"/>
    <property type="molecule type" value="Genomic_DNA"/>
</dbReference>
<dbReference type="InterPro" id="IPR044642">
    <property type="entry name" value="PTHR15588"/>
</dbReference>
<dbReference type="AlphaFoldDB" id="A0A151ZB00"/>
<dbReference type="GO" id="GO:0000398">
    <property type="term" value="P:mRNA splicing, via spliceosome"/>
    <property type="evidence" value="ECO:0007669"/>
    <property type="project" value="UniProtKB-UniRule"/>
</dbReference>
<dbReference type="OrthoDB" id="10263346at2759"/>
<evidence type="ECO:0000256" key="1">
    <source>
        <dbReference type="ARBA" id="ARBA00004123"/>
    </source>
</evidence>
<evidence type="ECO:0000259" key="10">
    <source>
        <dbReference type="PROSITE" id="PS52002"/>
    </source>
</evidence>
<evidence type="ECO:0000256" key="3">
    <source>
        <dbReference type="ARBA" id="ARBA00022664"/>
    </source>
</evidence>
<accession>A0A151ZB00</accession>
<organism evidence="11 12">
    <name type="scientific">Tieghemostelium lacteum</name>
    <name type="common">Slime mold</name>
    <name type="synonym">Dictyostelium lacteum</name>
    <dbReference type="NCBI Taxonomy" id="361077"/>
    <lineage>
        <taxon>Eukaryota</taxon>
        <taxon>Amoebozoa</taxon>
        <taxon>Evosea</taxon>
        <taxon>Eumycetozoa</taxon>
        <taxon>Dictyostelia</taxon>
        <taxon>Dictyosteliales</taxon>
        <taxon>Raperosteliaceae</taxon>
        <taxon>Tieghemostelium</taxon>
    </lineage>
</organism>
<dbReference type="SUPFAM" id="SSF50182">
    <property type="entry name" value="Sm-like ribonucleoproteins"/>
    <property type="match status" value="1"/>
</dbReference>
<gene>
    <name evidence="9" type="primary">LSM8</name>
    <name evidence="11" type="ORF">DLAC_08030</name>
</gene>
<dbReference type="SMART" id="SM00651">
    <property type="entry name" value="Sm"/>
    <property type="match status" value="1"/>
</dbReference>
<dbReference type="PANTHER" id="PTHR15588:SF9">
    <property type="entry name" value="U6 SNRNA-ASSOCIATED SM-LIKE PROTEIN LSM8"/>
    <property type="match status" value="1"/>
</dbReference>
<dbReference type="FunFam" id="2.30.30.100:FF:000027">
    <property type="entry name" value="U6 snRNA-associated Sm-like protein LSm8"/>
    <property type="match status" value="1"/>
</dbReference>
<comment type="caution">
    <text evidence="11">The sequence shown here is derived from an EMBL/GenBank/DDBJ whole genome shotgun (WGS) entry which is preliminary data.</text>
</comment>
<keyword evidence="6 9" id="KW-0508">mRNA splicing</keyword>
<dbReference type="CDD" id="cd01727">
    <property type="entry name" value="LSm8"/>
    <property type="match status" value="1"/>
</dbReference>
<name>A0A151ZB00_TIELA</name>
<dbReference type="OMA" id="AACDQTT"/>
<dbReference type="Pfam" id="PF01423">
    <property type="entry name" value="LSM"/>
    <property type="match status" value="1"/>
</dbReference>
<dbReference type="FunCoup" id="A0A151ZB00">
    <property type="interactions" value="709"/>
</dbReference>
<dbReference type="InterPro" id="IPR034103">
    <property type="entry name" value="Lsm8"/>
</dbReference>
<dbReference type="PANTHER" id="PTHR15588">
    <property type="entry name" value="LSM1"/>
    <property type="match status" value="1"/>
</dbReference>
<feature type="domain" description="Sm" evidence="10">
    <location>
        <begin position="1"/>
        <end position="74"/>
    </location>
</feature>
<dbReference type="GO" id="GO:0003729">
    <property type="term" value="F:mRNA binding"/>
    <property type="evidence" value="ECO:0007669"/>
    <property type="project" value="TreeGrafter"/>
</dbReference>
<dbReference type="InParanoid" id="A0A151ZB00"/>
<dbReference type="GO" id="GO:0071011">
    <property type="term" value="C:precatalytic spliceosome"/>
    <property type="evidence" value="ECO:0007669"/>
    <property type="project" value="TreeGrafter"/>
</dbReference>
<comment type="subunit">
    <text evidence="9">LSm subunits form a heteromer with a doughnut shape.</text>
</comment>
<dbReference type="PROSITE" id="PS52002">
    <property type="entry name" value="SM"/>
    <property type="match status" value="1"/>
</dbReference>
<keyword evidence="8 9" id="KW-0687">Ribonucleoprotein</keyword>
<evidence type="ECO:0000256" key="4">
    <source>
        <dbReference type="ARBA" id="ARBA00022728"/>
    </source>
</evidence>
<evidence type="ECO:0000256" key="8">
    <source>
        <dbReference type="ARBA" id="ARBA00023274"/>
    </source>
</evidence>
<keyword evidence="7 9" id="KW-0539">Nucleus</keyword>
<evidence type="ECO:0000256" key="6">
    <source>
        <dbReference type="ARBA" id="ARBA00023187"/>
    </source>
</evidence>
<evidence type="ECO:0000256" key="7">
    <source>
        <dbReference type="ARBA" id="ARBA00023242"/>
    </source>
</evidence>
<keyword evidence="3 9" id="KW-0507">mRNA processing</keyword>
<dbReference type="Proteomes" id="UP000076078">
    <property type="component" value="Unassembled WGS sequence"/>
</dbReference>
<evidence type="ECO:0000256" key="9">
    <source>
        <dbReference type="RuleBase" id="RU365048"/>
    </source>
</evidence>
<proteinExistence type="inferred from homology"/>
<comment type="similarity">
    <text evidence="2 9">Belongs to the snRNP Sm proteins family.</text>
</comment>
<dbReference type="InterPro" id="IPR001163">
    <property type="entry name" value="Sm_dom_euk/arc"/>
</dbReference>
<dbReference type="GO" id="GO:0046540">
    <property type="term" value="C:U4/U6 x U5 tri-snRNP complex"/>
    <property type="evidence" value="ECO:0007669"/>
    <property type="project" value="UniProtKB-UniRule"/>
</dbReference>
<dbReference type="Gene3D" id="2.30.30.100">
    <property type="match status" value="1"/>
</dbReference>
<evidence type="ECO:0000256" key="5">
    <source>
        <dbReference type="ARBA" id="ARBA00022884"/>
    </source>
</evidence>
<evidence type="ECO:0000256" key="2">
    <source>
        <dbReference type="ARBA" id="ARBA00006850"/>
    </source>
</evidence>
<dbReference type="InterPro" id="IPR010920">
    <property type="entry name" value="LSM_dom_sf"/>
</dbReference>
<protein>
    <recommendedName>
        <fullName evidence="9">U6 snRNA-associated Sm-like protein LSm8</fullName>
    </recommendedName>
</protein>
<sequence>MSLLEPYIKKNVLVLTYDGRNLVGVLRGIDQAVNIILESCHERIYSEEGIQKFPLGVHIIRGDDVAVVGEIDKELDDKLDLPSIVADPLKPIVY</sequence>
<keyword evidence="5 9" id="KW-0694">RNA-binding</keyword>